<dbReference type="OrthoDB" id="9806995at2"/>
<dbReference type="SUPFAM" id="SSF55874">
    <property type="entry name" value="ATPase domain of HSP90 chaperone/DNA topoisomerase II/histidine kinase"/>
    <property type="match status" value="1"/>
</dbReference>
<keyword evidence="4" id="KW-0802">TPR repeat</keyword>
<dbReference type="InterPro" id="IPR003661">
    <property type="entry name" value="HisK_dim/P_dom"/>
</dbReference>
<proteinExistence type="predicted"/>
<dbReference type="PANTHER" id="PTHR43065:SF50">
    <property type="entry name" value="HISTIDINE KINASE"/>
    <property type="match status" value="1"/>
</dbReference>
<dbReference type="Gene3D" id="1.10.287.130">
    <property type="match status" value="1"/>
</dbReference>
<evidence type="ECO:0000256" key="3">
    <source>
        <dbReference type="ARBA" id="ARBA00022553"/>
    </source>
</evidence>
<dbReference type="PANTHER" id="PTHR43065">
    <property type="entry name" value="SENSOR HISTIDINE KINASE"/>
    <property type="match status" value="1"/>
</dbReference>
<name>A0A1I2FDV4_9BACT</name>
<keyword evidence="10" id="KW-1185">Reference proteome</keyword>
<dbReference type="SUPFAM" id="SSF47384">
    <property type="entry name" value="Homodimeric domain of signal transducing histidine kinase"/>
    <property type="match status" value="1"/>
</dbReference>
<evidence type="ECO:0000259" key="8">
    <source>
        <dbReference type="PROSITE" id="PS50109"/>
    </source>
</evidence>
<keyword evidence="6" id="KW-0472">Membrane</keyword>
<evidence type="ECO:0000256" key="2">
    <source>
        <dbReference type="ARBA" id="ARBA00012438"/>
    </source>
</evidence>
<dbReference type="CDD" id="cd00082">
    <property type="entry name" value="HisKA"/>
    <property type="match status" value="1"/>
</dbReference>
<keyword evidence="6" id="KW-0812">Transmembrane</keyword>
<dbReference type="EMBL" id="FONY01000013">
    <property type="protein sequence ID" value="SFF02927.1"/>
    <property type="molecule type" value="Genomic_DNA"/>
</dbReference>
<dbReference type="Gene3D" id="3.30.565.10">
    <property type="entry name" value="Histidine kinase-like ATPase, C-terminal domain"/>
    <property type="match status" value="1"/>
</dbReference>
<dbReference type="STRING" id="1003.SAMN04488541_101358"/>
<feature type="coiled-coil region" evidence="5">
    <location>
        <begin position="517"/>
        <end position="544"/>
    </location>
</feature>
<dbReference type="RefSeq" id="WP_091544065.1">
    <property type="nucleotide sequence ID" value="NZ_FONY01000013.1"/>
</dbReference>
<dbReference type="InterPro" id="IPR036890">
    <property type="entry name" value="HATPase_C_sf"/>
</dbReference>
<evidence type="ECO:0000313" key="9">
    <source>
        <dbReference type="EMBL" id="SFF02927.1"/>
    </source>
</evidence>
<dbReference type="Pfam" id="PF02518">
    <property type="entry name" value="HATPase_c"/>
    <property type="match status" value="1"/>
</dbReference>
<evidence type="ECO:0000256" key="4">
    <source>
        <dbReference type="PROSITE-ProRule" id="PRU00339"/>
    </source>
</evidence>
<evidence type="ECO:0000313" key="10">
    <source>
        <dbReference type="Proteomes" id="UP000199513"/>
    </source>
</evidence>
<evidence type="ECO:0000256" key="7">
    <source>
        <dbReference type="SAM" id="SignalP"/>
    </source>
</evidence>
<dbReference type="InterPro" id="IPR005467">
    <property type="entry name" value="His_kinase_dom"/>
</dbReference>
<dbReference type="AlphaFoldDB" id="A0A1I2FDV4"/>
<dbReference type="SUPFAM" id="SSF48452">
    <property type="entry name" value="TPR-like"/>
    <property type="match status" value="3"/>
</dbReference>
<dbReference type="PROSITE" id="PS50109">
    <property type="entry name" value="HIS_KIN"/>
    <property type="match status" value="1"/>
</dbReference>
<keyword evidence="7" id="KW-0732">Signal</keyword>
<organism evidence="9 10">
    <name type="scientific">Thermoflexibacter ruber</name>
    <dbReference type="NCBI Taxonomy" id="1003"/>
    <lineage>
        <taxon>Bacteria</taxon>
        <taxon>Pseudomonadati</taxon>
        <taxon>Bacteroidota</taxon>
        <taxon>Cytophagia</taxon>
        <taxon>Cytophagales</taxon>
        <taxon>Thermoflexibacteraceae</taxon>
        <taxon>Thermoflexibacter</taxon>
    </lineage>
</organism>
<keyword evidence="5" id="KW-0175">Coiled coil</keyword>
<sequence>MFRLISLFCCILLFASFSKLLAQRQRVIDSLKNLLIHAQEDSNKVNIINRLWAEYLYVKPTTAKTYLEQALTLSQKIKYKKGEAYTTFYIGTFYYHSGNYVKALEYYDSSDTLAKELKDKHLIGNILSSKGLVYYKQGTYLKSLDLHLQALRLADQLNDTLLRASSLNNIGLIHEKQSDTNQAKSYFQQALLYYRYIKKPQSVAYVSNNIARILRDEGKLTDALYYYNQSLAFFEESEDLKGISEVKNNIGSVYIKQGKYSQAWKVCRESLEIRQKLEDKSGMANSLQNIAIAYRKAGLFENALNYALQSYQLAQELGLREIIKESSFQLAEIYAFQRDYQKAFEYYQIYDTTKDSLFNETNIRQLAEMRTKYEAQTKEQEINALRSEQRAQKAELDQKNIINYGLIAILIISLVFLVLFFNNYNVKKKANIALEEKNTALNEALIQLKSTQSQLIHSEKMASLGQLTAGIAHEINNPLNFIYAGIGALESNIHSFYQVTDLFQYILKEEDSTKIQEKVLQLKKAETLKEYEDIKEEINLLIKDIKIGAVRTTEIVKGLRNFSRLDEGKPKIGDIHNDIDAALMLLRNKLAKNITVSKKYGDKIPEIAALHGQINQVFTNIIANAIQAMENGGKITITTKLVHKEERDYVSISIKDTGAGMSESVKAKIFEPFFTTKDIGEGTGLGLSISYGIIRNHKGTIEVFSEIGKGTEFVICLPVGIE</sequence>
<dbReference type="PROSITE" id="PS50005">
    <property type="entry name" value="TPR"/>
    <property type="match status" value="1"/>
</dbReference>
<keyword evidence="6" id="KW-1133">Transmembrane helix</keyword>
<dbReference type="EC" id="2.7.13.3" evidence="2"/>
<dbReference type="Pfam" id="PF13424">
    <property type="entry name" value="TPR_12"/>
    <property type="match status" value="2"/>
</dbReference>
<dbReference type="InterPro" id="IPR019734">
    <property type="entry name" value="TPR_rpt"/>
</dbReference>
<dbReference type="SMART" id="SM00387">
    <property type="entry name" value="HATPase_c"/>
    <property type="match status" value="1"/>
</dbReference>
<evidence type="ECO:0000256" key="5">
    <source>
        <dbReference type="SAM" id="Coils"/>
    </source>
</evidence>
<protein>
    <recommendedName>
        <fullName evidence="2">histidine kinase</fullName>
        <ecNumber evidence="2">2.7.13.3</ecNumber>
    </recommendedName>
</protein>
<feature type="repeat" description="TPR" evidence="4">
    <location>
        <begin position="244"/>
        <end position="277"/>
    </location>
</feature>
<evidence type="ECO:0000256" key="1">
    <source>
        <dbReference type="ARBA" id="ARBA00000085"/>
    </source>
</evidence>
<dbReference type="Proteomes" id="UP000199513">
    <property type="component" value="Unassembled WGS sequence"/>
</dbReference>
<accession>A0A1I2FDV4</accession>
<comment type="catalytic activity">
    <reaction evidence="1">
        <text>ATP + protein L-histidine = ADP + protein N-phospho-L-histidine.</text>
        <dbReference type="EC" id="2.7.13.3"/>
    </reaction>
</comment>
<feature type="signal peptide" evidence="7">
    <location>
        <begin position="1"/>
        <end position="22"/>
    </location>
</feature>
<dbReference type="InterPro" id="IPR003594">
    <property type="entry name" value="HATPase_dom"/>
</dbReference>
<dbReference type="InterPro" id="IPR004358">
    <property type="entry name" value="Sig_transdc_His_kin-like_C"/>
</dbReference>
<reference evidence="9 10" key="1">
    <citation type="submission" date="2016-10" db="EMBL/GenBank/DDBJ databases">
        <authorList>
            <person name="de Groot N.N."/>
        </authorList>
    </citation>
    <scope>NUCLEOTIDE SEQUENCE [LARGE SCALE GENOMIC DNA]</scope>
    <source>
        <strain>GEY</strain>
        <strain evidence="10">DSM 9560</strain>
    </source>
</reference>
<dbReference type="InterPro" id="IPR011990">
    <property type="entry name" value="TPR-like_helical_dom_sf"/>
</dbReference>
<keyword evidence="3" id="KW-0597">Phosphoprotein</keyword>
<feature type="chain" id="PRO_5011577866" description="histidine kinase" evidence="7">
    <location>
        <begin position="23"/>
        <end position="722"/>
    </location>
</feature>
<feature type="domain" description="Histidine kinase" evidence="8">
    <location>
        <begin position="470"/>
        <end position="721"/>
    </location>
</feature>
<dbReference type="GO" id="GO:0000155">
    <property type="term" value="F:phosphorelay sensor kinase activity"/>
    <property type="evidence" value="ECO:0007669"/>
    <property type="project" value="InterPro"/>
</dbReference>
<evidence type="ECO:0000256" key="6">
    <source>
        <dbReference type="SAM" id="Phobius"/>
    </source>
</evidence>
<dbReference type="SMART" id="SM00028">
    <property type="entry name" value="TPR"/>
    <property type="match status" value="6"/>
</dbReference>
<gene>
    <name evidence="9" type="ORF">SAMN04488541_101358</name>
</gene>
<dbReference type="InterPro" id="IPR036097">
    <property type="entry name" value="HisK_dim/P_sf"/>
</dbReference>
<feature type="transmembrane region" description="Helical" evidence="6">
    <location>
        <begin position="401"/>
        <end position="421"/>
    </location>
</feature>
<dbReference type="Gene3D" id="1.25.40.10">
    <property type="entry name" value="Tetratricopeptide repeat domain"/>
    <property type="match status" value="2"/>
</dbReference>
<dbReference type="PRINTS" id="PR00344">
    <property type="entry name" value="BCTRLSENSOR"/>
</dbReference>